<comment type="caution">
    <text evidence="1">The sequence shown here is derived from an EMBL/GenBank/DDBJ whole genome shotgun (WGS) entry which is preliminary data.</text>
</comment>
<name>A0A1V6UHD5_9EURO</name>
<dbReference type="Proteomes" id="UP000191500">
    <property type="component" value="Unassembled WGS sequence"/>
</dbReference>
<protein>
    <submittedName>
        <fullName evidence="1">Uncharacterized protein</fullName>
    </submittedName>
</protein>
<proteinExistence type="predicted"/>
<evidence type="ECO:0000313" key="1">
    <source>
        <dbReference type="EMBL" id="OQE37837.1"/>
    </source>
</evidence>
<evidence type="ECO:0000313" key="2">
    <source>
        <dbReference type="Proteomes" id="UP000191500"/>
    </source>
</evidence>
<dbReference type="EMBL" id="MDDG01000009">
    <property type="protein sequence ID" value="OQE37837.1"/>
    <property type="molecule type" value="Genomic_DNA"/>
</dbReference>
<sequence length="54" mass="6156">MAWKNLDMYVPRLAAMGLNSSTSNRDENGMMLVKYLRSEFEGFVLVLEVQATVE</sequence>
<reference evidence="2" key="1">
    <citation type="journal article" date="2017" name="Nat. Microbiol.">
        <title>Global analysis of biosynthetic gene clusters reveals vast potential of secondary metabolite production in Penicillium species.</title>
        <authorList>
            <person name="Nielsen J.C."/>
            <person name="Grijseels S."/>
            <person name="Prigent S."/>
            <person name="Ji B."/>
            <person name="Dainat J."/>
            <person name="Nielsen K.F."/>
            <person name="Frisvad J.C."/>
            <person name="Workman M."/>
            <person name="Nielsen J."/>
        </authorList>
    </citation>
    <scope>NUCLEOTIDE SEQUENCE [LARGE SCALE GENOMIC DNA]</scope>
    <source>
        <strain evidence="2">IBT 31321</strain>
    </source>
</reference>
<accession>A0A1V6UHD5</accession>
<gene>
    <name evidence="1" type="ORF">PENCOP_c009G02191</name>
</gene>
<keyword evidence="2" id="KW-1185">Reference proteome</keyword>
<organism evidence="1 2">
    <name type="scientific">Penicillium coprophilum</name>
    <dbReference type="NCBI Taxonomy" id="36646"/>
    <lineage>
        <taxon>Eukaryota</taxon>
        <taxon>Fungi</taxon>
        <taxon>Dikarya</taxon>
        <taxon>Ascomycota</taxon>
        <taxon>Pezizomycotina</taxon>
        <taxon>Eurotiomycetes</taxon>
        <taxon>Eurotiomycetidae</taxon>
        <taxon>Eurotiales</taxon>
        <taxon>Aspergillaceae</taxon>
        <taxon>Penicillium</taxon>
    </lineage>
</organism>
<dbReference type="AlphaFoldDB" id="A0A1V6UHD5"/>